<dbReference type="InterPro" id="IPR000209">
    <property type="entry name" value="Peptidase_S8/S53_dom"/>
</dbReference>
<dbReference type="RefSeq" id="WP_263361593.1">
    <property type="nucleotide sequence ID" value="NZ_OX336425.1"/>
</dbReference>
<evidence type="ECO:0000256" key="2">
    <source>
        <dbReference type="ARBA" id="ARBA00022801"/>
    </source>
</evidence>
<dbReference type="SUPFAM" id="SSF52743">
    <property type="entry name" value="Subtilisin-like"/>
    <property type="match status" value="1"/>
</dbReference>
<comment type="similarity">
    <text evidence="4">Belongs to the peptidase S8 family.</text>
</comment>
<dbReference type="KEGG" id="fcs:TRV642_4502"/>
<gene>
    <name evidence="6" type="ORF">TRV642_4502</name>
</gene>
<dbReference type="GO" id="GO:0016020">
    <property type="term" value="C:membrane"/>
    <property type="evidence" value="ECO:0007669"/>
    <property type="project" value="TreeGrafter"/>
</dbReference>
<dbReference type="InterPro" id="IPR036852">
    <property type="entry name" value="Peptidase_S8/S53_dom_sf"/>
</dbReference>
<dbReference type="EMBL" id="OX336425">
    <property type="protein sequence ID" value="CAI2769149.1"/>
    <property type="molecule type" value="Genomic_DNA"/>
</dbReference>
<dbReference type="PROSITE" id="PS00138">
    <property type="entry name" value="SUBTILASE_SER"/>
    <property type="match status" value="1"/>
</dbReference>
<accession>A0A9W4TJ06</accession>
<comment type="caution">
    <text evidence="4">Lacks conserved residue(s) required for the propagation of feature annotation.</text>
</comment>
<dbReference type="PROSITE" id="PS51892">
    <property type="entry name" value="SUBTILASE"/>
    <property type="match status" value="1"/>
</dbReference>
<dbReference type="GO" id="GO:0016485">
    <property type="term" value="P:protein processing"/>
    <property type="evidence" value="ECO:0007669"/>
    <property type="project" value="TreeGrafter"/>
</dbReference>
<organism evidence="6 7">
    <name type="scientific">Flavobacterium collinsii</name>
    <dbReference type="NCBI Taxonomy" id="1114861"/>
    <lineage>
        <taxon>Bacteria</taxon>
        <taxon>Pseudomonadati</taxon>
        <taxon>Bacteroidota</taxon>
        <taxon>Flavobacteriia</taxon>
        <taxon>Flavobacteriales</taxon>
        <taxon>Flavobacteriaceae</taxon>
        <taxon>Flavobacterium</taxon>
    </lineage>
</organism>
<keyword evidence="3" id="KW-0720">Serine protease</keyword>
<evidence type="ECO:0000313" key="6">
    <source>
        <dbReference type="EMBL" id="CAI2769149.1"/>
    </source>
</evidence>
<reference evidence="6" key="1">
    <citation type="submission" date="2022-09" db="EMBL/GenBank/DDBJ databases">
        <authorList>
            <person name="Duchaud E."/>
        </authorList>
    </citation>
    <scope>NUCLEOTIDE SEQUENCE</scope>
    <source>
        <strain evidence="6">TRV642</strain>
    </source>
</reference>
<evidence type="ECO:0000256" key="3">
    <source>
        <dbReference type="ARBA" id="ARBA00022825"/>
    </source>
</evidence>
<evidence type="ECO:0000256" key="1">
    <source>
        <dbReference type="ARBA" id="ARBA00022670"/>
    </source>
</evidence>
<sequence length="923" mass="102165">MRDWHHKIIKLDEALTSLSGNTNRVVIGVFESKIEFEDLSAPLNGLDYRAKNKGLFKIVNSLQKSSTIGQINGTISPNISVKNNSVHTTSVAGVILGNKTDNLGNILPIKGIIEDAELINLPQSPYTNLLFGTIDNYNYYMNEGGIAINPDFSFNPVNYKYDNNSYIPPKKKARIVNASLNFSLDDKASIASFEVLFKTWKAFANDGRGVLFVAAAGNSNNNTSQAQSFSQFNEPLIVSASTIDNDKIFGNVKEVKAPYSSYGDRVDMCAPSNGMNHGIYSTTNLKCGEIGYDNEVITRKITIQSNNGDLTLDNVDQIFPGNCVEIGVAGDFNHEVLIIKDVDRTAKKIIFTKDRYYTAIPFAINPPEVRIPILKTTATITASNAVIINDDRGFAYKGQEIFIFNGTDNHYATIDIVTNSKEFTFSPALLSSFAISNVEVMPGQTSCMSASYKITGEKTELTFLPTQNDLLKSFFVGEMVAVYGKSDSTRRFLEVVNIDAINTNGTRTITLDKYKLDPGFTDVELKSVGYGSYTSSFGGTSSATPVVSGVAGLIVRANPDLNSVEIKHILKESADKITGQSHYSQVTNNKRYNYGYSTNDDFGAGRVNAKNAVQLAKDWKTSTTLQRPKLVIADRNVNGVLDGVPVTDAVDSPDIWLNSQTPPLANQNFNELDTSKSQKIYVRVRNKGNRESFKGCDLRVLVSFTNEANPAFPFPDKWYQQADVKLIAVKEIDPIPANSEKIVEINLKKIADIWNEWNPEINGKRKNAYLMAHIAPFDGDPGELSQTDIRSNKQLTCKPIIVKYNGIKNKIAYLTGSKLNITVDSGIVDRSYDLIMENVLTNDLTTFRLKASKKKKDNSVEEIYYKKIAGVWGIEGGIAVDWITFQTPEETPESNPNYTKIKFPHTIKVNNKETEVKLEIVNI</sequence>
<dbReference type="PANTHER" id="PTHR42884">
    <property type="entry name" value="PROPROTEIN CONVERTASE SUBTILISIN/KEXIN-RELATED"/>
    <property type="match status" value="1"/>
</dbReference>
<feature type="domain" description="Peptidase S8/S53" evidence="5">
    <location>
        <begin position="25"/>
        <end position="273"/>
    </location>
</feature>
<dbReference type="InterPro" id="IPR023828">
    <property type="entry name" value="Peptidase_S8_Ser-AS"/>
</dbReference>
<dbReference type="Pfam" id="PF00082">
    <property type="entry name" value="Peptidase_S8"/>
    <property type="match status" value="2"/>
</dbReference>
<protein>
    <recommendedName>
        <fullName evidence="5">Peptidase S8/S53 domain-containing protein</fullName>
    </recommendedName>
</protein>
<dbReference type="AlphaFoldDB" id="A0A9W4TJ06"/>
<dbReference type="Proteomes" id="UP001152749">
    <property type="component" value="Chromosome"/>
</dbReference>
<evidence type="ECO:0000313" key="7">
    <source>
        <dbReference type="Proteomes" id="UP001152749"/>
    </source>
</evidence>
<keyword evidence="2" id="KW-0378">Hydrolase</keyword>
<evidence type="ECO:0000259" key="5">
    <source>
        <dbReference type="Pfam" id="PF00082"/>
    </source>
</evidence>
<dbReference type="Gene3D" id="3.40.50.200">
    <property type="entry name" value="Peptidase S8/S53 domain"/>
    <property type="match status" value="2"/>
</dbReference>
<feature type="domain" description="Peptidase S8/S53" evidence="5">
    <location>
        <begin position="530"/>
        <end position="581"/>
    </location>
</feature>
<name>A0A9W4TJ06_9FLAO</name>
<dbReference type="GO" id="GO:0004252">
    <property type="term" value="F:serine-type endopeptidase activity"/>
    <property type="evidence" value="ECO:0007669"/>
    <property type="project" value="InterPro"/>
</dbReference>
<dbReference type="PANTHER" id="PTHR42884:SF14">
    <property type="entry name" value="NEUROENDOCRINE CONVERTASE 1"/>
    <property type="match status" value="1"/>
</dbReference>
<evidence type="ECO:0000256" key="4">
    <source>
        <dbReference type="PROSITE-ProRule" id="PRU01240"/>
    </source>
</evidence>
<proteinExistence type="inferred from homology"/>
<keyword evidence="1" id="KW-0645">Protease</keyword>